<dbReference type="KEGG" id="hadh:FRZ61_03880"/>
<dbReference type="Gene3D" id="3.40.630.30">
    <property type="match status" value="1"/>
</dbReference>
<keyword evidence="2" id="KW-0808">Transferase</keyword>
<dbReference type="RefSeq" id="WP_151114700.1">
    <property type="nucleotide sequence ID" value="NZ_CP042582.1"/>
</dbReference>
<organism evidence="2 3">
    <name type="scientific">Hypericibacter adhaerens</name>
    <dbReference type="NCBI Taxonomy" id="2602016"/>
    <lineage>
        <taxon>Bacteria</taxon>
        <taxon>Pseudomonadati</taxon>
        <taxon>Pseudomonadota</taxon>
        <taxon>Alphaproteobacteria</taxon>
        <taxon>Rhodospirillales</taxon>
        <taxon>Dongiaceae</taxon>
        <taxon>Hypericibacter</taxon>
    </lineage>
</organism>
<dbReference type="PANTHER" id="PTHR43792:SF1">
    <property type="entry name" value="N-ACETYLTRANSFERASE DOMAIN-CONTAINING PROTEIN"/>
    <property type="match status" value="1"/>
</dbReference>
<dbReference type="InterPro" id="IPR051531">
    <property type="entry name" value="N-acetyltransferase"/>
</dbReference>
<dbReference type="InterPro" id="IPR016181">
    <property type="entry name" value="Acyl_CoA_acyltransferase"/>
</dbReference>
<evidence type="ECO:0000313" key="2">
    <source>
        <dbReference type="EMBL" id="QEX20471.1"/>
    </source>
</evidence>
<name>A0A5J6MT93_9PROT</name>
<reference evidence="2 3" key="1">
    <citation type="submission" date="2019-08" db="EMBL/GenBank/DDBJ databases">
        <title>Hyperibacter terrae gen. nov., sp. nov. and Hyperibacter viscosus sp. nov., two new members in the family Rhodospirillaceae isolated from the rhizosphere of Hypericum perforatum.</title>
        <authorList>
            <person name="Noviana Z."/>
        </authorList>
    </citation>
    <scope>NUCLEOTIDE SEQUENCE [LARGE SCALE GENOMIC DNA]</scope>
    <source>
        <strain evidence="2 3">R5959</strain>
    </source>
</reference>
<evidence type="ECO:0000259" key="1">
    <source>
        <dbReference type="PROSITE" id="PS51186"/>
    </source>
</evidence>
<dbReference type="PANTHER" id="PTHR43792">
    <property type="entry name" value="GNAT FAMILY, PUTATIVE (AFU_ORTHOLOGUE AFUA_3G00765)-RELATED-RELATED"/>
    <property type="match status" value="1"/>
</dbReference>
<gene>
    <name evidence="2" type="ORF">FRZ61_03880</name>
</gene>
<dbReference type="GO" id="GO:0016747">
    <property type="term" value="F:acyltransferase activity, transferring groups other than amino-acyl groups"/>
    <property type="evidence" value="ECO:0007669"/>
    <property type="project" value="InterPro"/>
</dbReference>
<proteinExistence type="predicted"/>
<protein>
    <submittedName>
        <fullName evidence="2">N-acetyltransferase</fullName>
    </submittedName>
</protein>
<evidence type="ECO:0000313" key="3">
    <source>
        <dbReference type="Proteomes" id="UP000325797"/>
    </source>
</evidence>
<dbReference type="OrthoDB" id="6293260at2"/>
<keyword evidence="3" id="KW-1185">Reference proteome</keyword>
<dbReference type="AlphaFoldDB" id="A0A5J6MT93"/>
<sequence>MAPSDWARHPTLKTPRLLLRPWRADDLPAFAAINADPAVMEHFPSPLDRSASDALADRIQAHFDRHGFGLWAVERPGQDDFIGFVGLAMPRFTAHFTPCFEVGWRLARAHWGRGYATEGARAALDFGFGPAGLEEIVSFTVPANRRSIAVMERLGMKRDPADDFDHPAIPDGHPLRYHWLYRLRASGA</sequence>
<dbReference type="SUPFAM" id="SSF55729">
    <property type="entry name" value="Acyl-CoA N-acyltransferases (Nat)"/>
    <property type="match status" value="1"/>
</dbReference>
<dbReference type="EMBL" id="CP042582">
    <property type="protein sequence ID" value="QEX20471.1"/>
    <property type="molecule type" value="Genomic_DNA"/>
</dbReference>
<dbReference type="InterPro" id="IPR000182">
    <property type="entry name" value="GNAT_dom"/>
</dbReference>
<dbReference type="Pfam" id="PF13302">
    <property type="entry name" value="Acetyltransf_3"/>
    <property type="match status" value="1"/>
</dbReference>
<dbReference type="PROSITE" id="PS51186">
    <property type="entry name" value="GNAT"/>
    <property type="match status" value="1"/>
</dbReference>
<accession>A0A5J6MT93</accession>
<feature type="domain" description="N-acetyltransferase" evidence="1">
    <location>
        <begin position="17"/>
        <end position="176"/>
    </location>
</feature>
<dbReference type="Proteomes" id="UP000325797">
    <property type="component" value="Chromosome"/>
</dbReference>